<dbReference type="InterPro" id="IPR021797">
    <property type="entry name" value="Wzy_C_2"/>
</dbReference>
<feature type="domain" description="Virulence factor membrane-bound polymerase C-terminal" evidence="8">
    <location>
        <begin position="141"/>
        <end position="330"/>
    </location>
</feature>
<dbReference type="Pfam" id="PF11846">
    <property type="entry name" value="Wzy_C_2"/>
    <property type="match status" value="1"/>
</dbReference>
<dbReference type="InterPro" id="IPR007016">
    <property type="entry name" value="O-antigen_ligase-rel_domated"/>
</dbReference>
<feature type="transmembrane region" description="Helical" evidence="5">
    <location>
        <begin position="110"/>
        <end position="129"/>
    </location>
</feature>
<proteinExistence type="predicted"/>
<evidence type="ECO:0000256" key="6">
    <source>
        <dbReference type="SAM" id="SignalP"/>
    </source>
</evidence>
<sequence length="337" mass="36563">SAPLAALALYTALAWLLPGSAVAIATWQAGAAGGADVQGMLVRLREGAPPGHSRWLLWQNVLHLIAERPWTGWGWERLSLAHYLADYPGPRFVEILDNAHNLPLHLAVELGLPAAVLICGGFLALVLAARPWRERDPLRLMGWALLGVLLLHSLLEYPLWYGPFQLVFGVCLGLLWPARRPCRSAGHRSGTAAPGHAGASSSPTPFALAAAAAILVGTGYAGWHYVRVSQAYLPAAQRLPGWQDAPLARLDGSDWLFARQARFAALALTPLRPETAEQVHALATASLAFSPEPRVVLKLIDSARLLGREAEVRQHVERLRQVYPKAYLKWLAGQPPA</sequence>
<keyword evidence="10" id="KW-1185">Reference proteome</keyword>
<evidence type="ECO:0000256" key="2">
    <source>
        <dbReference type="ARBA" id="ARBA00022692"/>
    </source>
</evidence>
<evidence type="ECO:0000259" key="8">
    <source>
        <dbReference type="Pfam" id="PF11846"/>
    </source>
</evidence>
<keyword evidence="6" id="KW-0732">Signal</keyword>
<dbReference type="AlphaFoldDB" id="A0A147GUK2"/>
<keyword evidence="2 5" id="KW-0812">Transmembrane</keyword>
<organism evidence="9 10">
    <name type="scientific">Pseudacidovorax intermedius</name>
    <dbReference type="NCBI Taxonomy" id="433924"/>
    <lineage>
        <taxon>Bacteria</taxon>
        <taxon>Pseudomonadati</taxon>
        <taxon>Pseudomonadota</taxon>
        <taxon>Betaproteobacteria</taxon>
        <taxon>Burkholderiales</taxon>
        <taxon>Comamonadaceae</taxon>
        <taxon>Pseudacidovorax</taxon>
    </lineage>
</organism>
<accession>A0A147GUK2</accession>
<keyword evidence="3 5" id="KW-1133">Transmembrane helix</keyword>
<reference evidence="9 10" key="1">
    <citation type="journal article" date="2016" name="Front. Microbiol.">
        <title>Genomic Resource of Rice Seed Associated Bacteria.</title>
        <authorList>
            <person name="Midha S."/>
            <person name="Bansal K."/>
            <person name="Sharma S."/>
            <person name="Kumar N."/>
            <person name="Patil P.P."/>
            <person name="Chaudhry V."/>
            <person name="Patil P.B."/>
        </authorList>
    </citation>
    <scope>NUCLEOTIDE SEQUENCE [LARGE SCALE GENOMIC DNA]</scope>
    <source>
        <strain evidence="9 10">NS331</strain>
    </source>
</reference>
<protein>
    <submittedName>
        <fullName evidence="9">Polymerase</fullName>
    </submittedName>
</protein>
<feature type="signal peptide" evidence="6">
    <location>
        <begin position="1"/>
        <end position="23"/>
    </location>
</feature>
<dbReference type="Proteomes" id="UP000072741">
    <property type="component" value="Unassembled WGS sequence"/>
</dbReference>
<evidence type="ECO:0000256" key="3">
    <source>
        <dbReference type="ARBA" id="ARBA00022989"/>
    </source>
</evidence>
<dbReference type="EMBL" id="LDSL01000072">
    <property type="protein sequence ID" value="KTT21178.1"/>
    <property type="molecule type" value="Genomic_DNA"/>
</dbReference>
<dbReference type="PANTHER" id="PTHR37422">
    <property type="entry name" value="TEICHURONIC ACID BIOSYNTHESIS PROTEIN TUAE"/>
    <property type="match status" value="1"/>
</dbReference>
<evidence type="ECO:0000313" key="10">
    <source>
        <dbReference type="Proteomes" id="UP000072741"/>
    </source>
</evidence>
<evidence type="ECO:0000256" key="1">
    <source>
        <dbReference type="ARBA" id="ARBA00004141"/>
    </source>
</evidence>
<gene>
    <name evidence="9" type="ORF">NS331_12450</name>
</gene>
<name>A0A147GUK2_9BURK</name>
<feature type="transmembrane region" description="Helical" evidence="5">
    <location>
        <begin position="138"/>
        <end position="155"/>
    </location>
</feature>
<evidence type="ECO:0000313" key="9">
    <source>
        <dbReference type="EMBL" id="KTT21178.1"/>
    </source>
</evidence>
<comment type="subcellular location">
    <subcellularLocation>
        <location evidence="1">Membrane</location>
        <topology evidence="1">Multi-pass membrane protein</topology>
    </subcellularLocation>
</comment>
<dbReference type="PANTHER" id="PTHR37422:SF21">
    <property type="entry name" value="EXOQ-LIKE PROTEIN"/>
    <property type="match status" value="1"/>
</dbReference>
<evidence type="ECO:0000259" key="7">
    <source>
        <dbReference type="Pfam" id="PF04932"/>
    </source>
</evidence>
<dbReference type="RefSeq" id="WP_193758098.1">
    <property type="nucleotide sequence ID" value="NZ_LDSL01000072.1"/>
</dbReference>
<keyword evidence="4 5" id="KW-0472">Membrane</keyword>
<evidence type="ECO:0000256" key="4">
    <source>
        <dbReference type="ARBA" id="ARBA00023136"/>
    </source>
</evidence>
<dbReference type="GO" id="GO:0016020">
    <property type="term" value="C:membrane"/>
    <property type="evidence" value="ECO:0007669"/>
    <property type="project" value="UniProtKB-SubCell"/>
</dbReference>
<comment type="caution">
    <text evidence="9">The sequence shown here is derived from an EMBL/GenBank/DDBJ whole genome shotgun (WGS) entry which is preliminary data.</text>
</comment>
<dbReference type="PATRIC" id="fig|433924.3.peg.4545"/>
<dbReference type="Pfam" id="PF04932">
    <property type="entry name" value="Wzy_C"/>
    <property type="match status" value="1"/>
</dbReference>
<dbReference type="InterPro" id="IPR051533">
    <property type="entry name" value="WaaL-like"/>
</dbReference>
<feature type="domain" description="O-antigen ligase-related" evidence="7">
    <location>
        <begin position="4"/>
        <end position="118"/>
    </location>
</feature>
<feature type="non-terminal residue" evidence="9">
    <location>
        <position position="1"/>
    </location>
</feature>
<evidence type="ECO:0000256" key="5">
    <source>
        <dbReference type="SAM" id="Phobius"/>
    </source>
</evidence>
<feature type="chain" id="PRO_5007546764" evidence="6">
    <location>
        <begin position="24"/>
        <end position="337"/>
    </location>
</feature>